<feature type="region of interest" description="Disordered" evidence="17">
    <location>
        <begin position="173"/>
        <end position="208"/>
    </location>
</feature>
<evidence type="ECO:0000256" key="2">
    <source>
        <dbReference type="ARBA" id="ARBA00004132"/>
    </source>
</evidence>
<dbReference type="InParanoid" id="A0A2I0LHB8"/>
<protein>
    <recommendedName>
        <fullName evidence="18">Protein kinase domain-containing protein</fullName>
    </recommendedName>
</protein>
<evidence type="ECO:0000256" key="17">
    <source>
        <dbReference type="SAM" id="MobiDB-lite"/>
    </source>
</evidence>
<dbReference type="PRINTS" id="PR00109">
    <property type="entry name" value="TYRKINASE"/>
</dbReference>
<keyword evidence="11" id="KW-0460">Magnesium</keyword>
<dbReference type="SUPFAM" id="SSF56112">
    <property type="entry name" value="Protein kinase-like (PK-like)"/>
    <property type="match status" value="1"/>
</dbReference>
<dbReference type="InterPro" id="IPR000719">
    <property type="entry name" value="Prot_kinase_dom"/>
</dbReference>
<keyword evidence="8 16" id="KW-0547">Nucleotide-binding</keyword>
<gene>
    <name evidence="19" type="ORF">A306_00000238</name>
</gene>
<evidence type="ECO:0000256" key="15">
    <source>
        <dbReference type="ARBA" id="ARBA00060742"/>
    </source>
</evidence>
<dbReference type="CDD" id="cd05040">
    <property type="entry name" value="PTKc_Ack_like"/>
    <property type="match status" value="1"/>
</dbReference>
<evidence type="ECO:0000259" key="18">
    <source>
        <dbReference type="PROSITE" id="PS50011"/>
    </source>
</evidence>
<keyword evidence="20" id="KW-1185">Reference proteome</keyword>
<sequence length="633" mass="70724">MPGSGRDAGDAASPRAPPTPLHVPRRGVHRLPQNPSCWTMLPPHPPPPPGCLHRIPAGGLHCAGVGEERGCKRGAVAGSDATTSLLGCQREDSRCAVGLLSREEDSGARLGLGNFLPCDPEPSSSPRHPQAGTGVSAEPPARCCAAATAASPAMGERCDYQRLSSTEEEEEMLGPLPHSFSDSTGQRVLRSGSRCPAQPPRQDVAPGMPCRRRLSCSMQAEEGTDWLLELLTELQLQQYFLRIRDELNVFRLSHFEYVKNEDLEKIGMGRPGQRRLWEAVKRRKAMCKRKSWMSKVFSGKRPESELPPQPQSTFRKPPTPPPPEAGGQHSLTCLVRERDLSLFEKLGDGSFGVVRRGEWCTPAGKTLNVAVKCLKTDVLSQPEALDDFIREVNAMHSLDHRNLIRLYGVVLSHPMKMVTELAPLGSLLDRLRKNQGHFLISTLCQYAIQVAKGMAYLESKRFIHRDLAARNILLASNELIKIGDFGLMRALPKNDDHYVMQEHRKVPFAWCAPESLKTRTFSHASDTWMFGVTLWEMFTYGQEPWIGLNGSQILHKIDKEGERLPRPEDCPQDVYNVMLQCWAHKPEDRPTFVALRDFLVEAQPTDMRALQDFEEADKLHIQMNDIITVIEGR</sequence>
<dbReference type="InterPro" id="IPR050198">
    <property type="entry name" value="Non-receptor_tyrosine_kinases"/>
</dbReference>
<accession>A0A2I0LHB8</accession>
<dbReference type="PROSITE" id="PS00109">
    <property type="entry name" value="PROTEIN_KINASE_TYR"/>
    <property type="match status" value="1"/>
</dbReference>
<dbReference type="PANTHER" id="PTHR24418">
    <property type="entry name" value="TYROSINE-PROTEIN KINASE"/>
    <property type="match status" value="1"/>
</dbReference>
<feature type="domain" description="Protein kinase" evidence="18">
    <location>
        <begin position="340"/>
        <end position="599"/>
    </location>
</feature>
<dbReference type="SMART" id="SM00219">
    <property type="entry name" value="TyrKc"/>
    <property type="match status" value="1"/>
</dbReference>
<dbReference type="InterPro" id="IPR017441">
    <property type="entry name" value="Protein_kinase_ATP_BS"/>
</dbReference>
<evidence type="ECO:0000256" key="3">
    <source>
        <dbReference type="ARBA" id="ARBA00022443"/>
    </source>
</evidence>
<dbReference type="GO" id="GO:0005524">
    <property type="term" value="F:ATP binding"/>
    <property type="evidence" value="ECO:0007669"/>
    <property type="project" value="UniProtKB-UniRule"/>
</dbReference>
<keyword evidence="6" id="KW-0808">Transferase</keyword>
<feature type="region of interest" description="Disordered" evidence="17">
    <location>
        <begin position="1"/>
        <end position="29"/>
    </location>
</feature>
<dbReference type="InterPro" id="IPR020635">
    <property type="entry name" value="Tyr_kinase_cat_dom"/>
</dbReference>
<comment type="subcellular location">
    <subcellularLocation>
        <location evidence="2">Cytoplasmic vesicle</location>
        <location evidence="2">Clathrin-coated vesicle</location>
    </subcellularLocation>
</comment>
<evidence type="ECO:0000256" key="4">
    <source>
        <dbReference type="ARBA" id="ARBA00022490"/>
    </source>
</evidence>
<comment type="caution">
    <text evidence="19">The sequence shown here is derived from an EMBL/GenBank/DDBJ whole genome shotgun (WGS) entry which is preliminary data.</text>
</comment>
<evidence type="ECO:0000256" key="1">
    <source>
        <dbReference type="ARBA" id="ARBA00001946"/>
    </source>
</evidence>
<evidence type="ECO:0000256" key="10">
    <source>
        <dbReference type="ARBA" id="ARBA00022840"/>
    </source>
</evidence>
<comment type="catalytic activity">
    <reaction evidence="14">
        <text>L-threonyl-[protein] + ATP = O-phospho-L-threonyl-[protein] + ADP + H(+)</text>
        <dbReference type="Rhea" id="RHEA:46608"/>
        <dbReference type="Rhea" id="RHEA-COMP:11060"/>
        <dbReference type="Rhea" id="RHEA-COMP:11605"/>
        <dbReference type="ChEBI" id="CHEBI:15378"/>
        <dbReference type="ChEBI" id="CHEBI:30013"/>
        <dbReference type="ChEBI" id="CHEBI:30616"/>
        <dbReference type="ChEBI" id="CHEBI:61977"/>
        <dbReference type="ChEBI" id="CHEBI:456216"/>
        <dbReference type="EC" id="2.7.11.1"/>
    </reaction>
</comment>
<keyword evidence="12" id="KW-0829">Tyrosine-protein kinase</keyword>
<evidence type="ECO:0000256" key="11">
    <source>
        <dbReference type="ARBA" id="ARBA00022842"/>
    </source>
</evidence>
<keyword evidence="13" id="KW-0968">Cytoplasmic vesicle</keyword>
<reference evidence="19 20" key="1">
    <citation type="journal article" date="2013" name="Science">
        <title>Genomic diversity and evolution of the head crest in the rock pigeon.</title>
        <authorList>
            <person name="Shapiro M.D."/>
            <person name="Kronenberg Z."/>
            <person name="Li C."/>
            <person name="Domyan E.T."/>
            <person name="Pan H."/>
            <person name="Campbell M."/>
            <person name="Tan H."/>
            <person name="Huff C.D."/>
            <person name="Hu H."/>
            <person name="Vickrey A.I."/>
            <person name="Nielsen S.C."/>
            <person name="Stringham S.A."/>
            <person name="Hu H."/>
            <person name="Willerslev E."/>
            <person name="Gilbert M.T."/>
            <person name="Yandell M."/>
            <person name="Zhang G."/>
            <person name="Wang J."/>
        </authorList>
    </citation>
    <scope>NUCLEOTIDE SEQUENCE [LARGE SCALE GENOMIC DNA]</scope>
    <source>
        <tissue evidence="19">Blood</tissue>
    </source>
</reference>
<keyword evidence="4" id="KW-0963">Cytoplasm</keyword>
<proteinExistence type="inferred from homology"/>
<evidence type="ECO:0000256" key="16">
    <source>
        <dbReference type="PROSITE-ProRule" id="PRU10141"/>
    </source>
</evidence>
<dbReference type="InterPro" id="IPR055175">
    <property type="entry name" value="ACK/TNK-like_SAM"/>
</dbReference>
<keyword evidence="10 16" id="KW-0067">ATP-binding</keyword>
<dbReference type="Proteomes" id="UP000053872">
    <property type="component" value="Unassembled WGS sequence"/>
</dbReference>
<dbReference type="AlphaFoldDB" id="A0A2I0LHB8"/>
<keyword evidence="3" id="KW-0728">SH3 domain</keyword>
<dbReference type="Pfam" id="PF22931">
    <property type="entry name" value="SAM_TNK"/>
    <property type="match status" value="1"/>
</dbReference>
<evidence type="ECO:0000256" key="5">
    <source>
        <dbReference type="ARBA" id="ARBA00022527"/>
    </source>
</evidence>
<dbReference type="Gene3D" id="1.10.510.10">
    <property type="entry name" value="Transferase(Phosphotransferase) domain 1"/>
    <property type="match status" value="1"/>
</dbReference>
<evidence type="ECO:0000313" key="19">
    <source>
        <dbReference type="EMBL" id="PKK16830.1"/>
    </source>
</evidence>
<dbReference type="PROSITE" id="PS00107">
    <property type="entry name" value="PROTEIN_KINASE_ATP"/>
    <property type="match status" value="1"/>
</dbReference>
<organism evidence="19 20">
    <name type="scientific">Columba livia</name>
    <name type="common">Rock dove</name>
    <dbReference type="NCBI Taxonomy" id="8932"/>
    <lineage>
        <taxon>Eukaryota</taxon>
        <taxon>Metazoa</taxon>
        <taxon>Chordata</taxon>
        <taxon>Craniata</taxon>
        <taxon>Vertebrata</taxon>
        <taxon>Euteleostomi</taxon>
        <taxon>Archelosauria</taxon>
        <taxon>Archosauria</taxon>
        <taxon>Dinosauria</taxon>
        <taxon>Saurischia</taxon>
        <taxon>Theropoda</taxon>
        <taxon>Coelurosauria</taxon>
        <taxon>Aves</taxon>
        <taxon>Neognathae</taxon>
        <taxon>Neoaves</taxon>
        <taxon>Columbimorphae</taxon>
        <taxon>Columbiformes</taxon>
        <taxon>Columbidae</taxon>
        <taxon>Columba</taxon>
    </lineage>
</organism>
<dbReference type="InterPro" id="IPR049587">
    <property type="entry name" value="TNK-like_SAM"/>
</dbReference>
<feature type="region of interest" description="Disordered" evidence="17">
    <location>
        <begin position="117"/>
        <end position="138"/>
    </location>
</feature>
<keyword evidence="9" id="KW-0418">Kinase</keyword>
<name>A0A2I0LHB8_COLLI</name>
<dbReference type="FunFam" id="1.10.510.10:FF:000080">
    <property type="entry name" value="Putative activated CDC42 kinase 1"/>
    <property type="match status" value="1"/>
</dbReference>
<comment type="similarity">
    <text evidence="15">Belongs to the protein kinase superfamily. Tyr protein kinase family.</text>
</comment>
<dbReference type="STRING" id="8932.A0A2I0LHB8"/>
<feature type="non-terminal residue" evidence="19">
    <location>
        <position position="633"/>
    </location>
</feature>
<dbReference type="FunFam" id="3.30.200.20:FF:000107">
    <property type="entry name" value="Putative activated CDC42 kinase 1"/>
    <property type="match status" value="1"/>
</dbReference>
<dbReference type="InterPro" id="IPR008266">
    <property type="entry name" value="Tyr_kinase_AS"/>
</dbReference>
<dbReference type="GO" id="GO:0004674">
    <property type="term" value="F:protein serine/threonine kinase activity"/>
    <property type="evidence" value="ECO:0007669"/>
    <property type="project" value="UniProtKB-KW"/>
</dbReference>
<keyword evidence="7" id="KW-0479">Metal-binding</keyword>
<dbReference type="GO" id="GO:0046872">
    <property type="term" value="F:metal ion binding"/>
    <property type="evidence" value="ECO:0007669"/>
    <property type="project" value="UniProtKB-KW"/>
</dbReference>
<evidence type="ECO:0000256" key="14">
    <source>
        <dbReference type="ARBA" id="ARBA00047899"/>
    </source>
</evidence>
<evidence type="ECO:0000256" key="13">
    <source>
        <dbReference type="ARBA" id="ARBA00023329"/>
    </source>
</evidence>
<dbReference type="Pfam" id="PF07714">
    <property type="entry name" value="PK_Tyr_Ser-Thr"/>
    <property type="match status" value="1"/>
</dbReference>
<dbReference type="PROSITE" id="PS50011">
    <property type="entry name" value="PROTEIN_KINASE_DOM"/>
    <property type="match status" value="1"/>
</dbReference>
<dbReference type="InterPro" id="IPR011009">
    <property type="entry name" value="Kinase-like_dom_sf"/>
</dbReference>
<evidence type="ECO:0000256" key="6">
    <source>
        <dbReference type="ARBA" id="ARBA00022679"/>
    </source>
</evidence>
<evidence type="ECO:0000256" key="9">
    <source>
        <dbReference type="ARBA" id="ARBA00022777"/>
    </source>
</evidence>
<evidence type="ECO:0000313" key="20">
    <source>
        <dbReference type="Proteomes" id="UP000053872"/>
    </source>
</evidence>
<dbReference type="EMBL" id="AKCR02000745">
    <property type="protein sequence ID" value="PKK16830.1"/>
    <property type="molecule type" value="Genomic_DNA"/>
</dbReference>
<feature type="binding site" evidence="16">
    <location>
        <position position="372"/>
    </location>
    <ligand>
        <name>ATP</name>
        <dbReference type="ChEBI" id="CHEBI:30616"/>
    </ligand>
</feature>
<evidence type="ECO:0000256" key="8">
    <source>
        <dbReference type="ARBA" id="ARBA00022741"/>
    </source>
</evidence>
<feature type="region of interest" description="Disordered" evidence="17">
    <location>
        <begin position="295"/>
        <end position="329"/>
    </location>
</feature>
<keyword evidence="5" id="KW-0723">Serine/threonine-protein kinase</keyword>
<comment type="cofactor">
    <cofactor evidence="1">
        <name>Mg(2+)</name>
        <dbReference type="ChEBI" id="CHEBI:18420"/>
    </cofactor>
</comment>
<dbReference type="InterPro" id="IPR001245">
    <property type="entry name" value="Ser-Thr/Tyr_kinase_cat_dom"/>
</dbReference>
<dbReference type="GO" id="GO:0030136">
    <property type="term" value="C:clathrin-coated vesicle"/>
    <property type="evidence" value="ECO:0007669"/>
    <property type="project" value="UniProtKB-SubCell"/>
</dbReference>
<dbReference type="Gene3D" id="3.30.200.20">
    <property type="entry name" value="Phosphorylase Kinase, domain 1"/>
    <property type="match status" value="1"/>
</dbReference>
<evidence type="ECO:0000256" key="12">
    <source>
        <dbReference type="ARBA" id="ARBA00023137"/>
    </source>
</evidence>
<dbReference type="CDD" id="cd09539">
    <property type="entry name" value="SAM_TNK-like"/>
    <property type="match status" value="1"/>
</dbReference>
<evidence type="ECO:0000256" key="7">
    <source>
        <dbReference type="ARBA" id="ARBA00022723"/>
    </source>
</evidence>
<dbReference type="GO" id="GO:0004713">
    <property type="term" value="F:protein tyrosine kinase activity"/>
    <property type="evidence" value="ECO:0007669"/>
    <property type="project" value="UniProtKB-KW"/>
</dbReference>